<sequence>MKTCESANGSQNCHEKSAHSIKQDTTNNANLKRISLSRLFIVKTNLD</sequence>
<feature type="region of interest" description="Disordered" evidence="1">
    <location>
        <begin position="1"/>
        <end position="24"/>
    </location>
</feature>
<accession>A0A1Z4V5L7</accession>
<keyword evidence="3" id="KW-1185">Reference proteome</keyword>
<dbReference type="EMBL" id="AP018316">
    <property type="protein sequence ID" value="BAZ86836.1"/>
    <property type="molecule type" value="Genomic_DNA"/>
</dbReference>
<proteinExistence type="predicted"/>
<dbReference type="AlphaFoldDB" id="A0A1Z4V5L7"/>
<reference evidence="2 3" key="1">
    <citation type="submission" date="2017-06" db="EMBL/GenBank/DDBJ databases">
        <title>Genome sequencing of cyanobaciteial culture collection at National Institute for Environmental Studies (NIES).</title>
        <authorList>
            <person name="Hirose Y."/>
            <person name="Shimura Y."/>
            <person name="Fujisawa T."/>
            <person name="Nakamura Y."/>
            <person name="Kawachi M."/>
        </authorList>
    </citation>
    <scope>NUCLEOTIDE SEQUENCE [LARGE SCALE GENOMIC DNA]</scope>
    <source>
        <strain evidence="2 3">NIES-806</strain>
    </source>
</reference>
<protein>
    <submittedName>
        <fullName evidence="2">Uncharacterized protein</fullName>
    </submittedName>
</protein>
<feature type="compositionally biased region" description="Basic and acidic residues" evidence="1">
    <location>
        <begin position="13"/>
        <end position="22"/>
    </location>
</feature>
<evidence type="ECO:0000313" key="2">
    <source>
        <dbReference type="EMBL" id="BAZ86836.1"/>
    </source>
</evidence>
<evidence type="ECO:0000313" key="3">
    <source>
        <dbReference type="Proteomes" id="UP000218702"/>
    </source>
</evidence>
<dbReference type="KEGG" id="dcm:NIES806_30520"/>
<gene>
    <name evidence="2" type="ORF">NIES806_30520</name>
</gene>
<name>A0A1Z4V5L7_9CYAN</name>
<evidence type="ECO:0000256" key="1">
    <source>
        <dbReference type="SAM" id="MobiDB-lite"/>
    </source>
</evidence>
<dbReference type="Proteomes" id="UP000218702">
    <property type="component" value="Chromosome"/>
</dbReference>
<feature type="compositionally biased region" description="Polar residues" evidence="1">
    <location>
        <begin position="1"/>
        <end position="12"/>
    </location>
</feature>
<organism evidence="2 3">
    <name type="scientific">Dolichospermum compactum NIES-806</name>
    <dbReference type="NCBI Taxonomy" id="1973481"/>
    <lineage>
        <taxon>Bacteria</taxon>
        <taxon>Bacillati</taxon>
        <taxon>Cyanobacteriota</taxon>
        <taxon>Cyanophyceae</taxon>
        <taxon>Nostocales</taxon>
        <taxon>Aphanizomenonaceae</taxon>
        <taxon>Dolichospermum</taxon>
        <taxon>Dolichospermum compactum</taxon>
    </lineage>
</organism>